<dbReference type="CDD" id="cd02440">
    <property type="entry name" value="AdoMet_MTases"/>
    <property type="match status" value="1"/>
</dbReference>
<dbReference type="GO" id="GO:0032259">
    <property type="term" value="P:methylation"/>
    <property type="evidence" value="ECO:0007669"/>
    <property type="project" value="UniProtKB-KW"/>
</dbReference>
<evidence type="ECO:0000313" key="2">
    <source>
        <dbReference type="EMBL" id="SMC40296.1"/>
    </source>
</evidence>
<feature type="domain" description="Methyltransferase" evidence="1">
    <location>
        <begin position="44"/>
        <end position="169"/>
    </location>
</feature>
<name>A0A1W1YVZ3_9FIRM</name>
<accession>A0A1W1YVZ3</accession>
<organism evidence="2 3">
    <name type="scientific">Sporomusa malonica</name>
    <dbReference type="NCBI Taxonomy" id="112901"/>
    <lineage>
        <taxon>Bacteria</taxon>
        <taxon>Bacillati</taxon>
        <taxon>Bacillota</taxon>
        <taxon>Negativicutes</taxon>
        <taxon>Selenomonadales</taxon>
        <taxon>Sporomusaceae</taxon>
        <taxon>Sporomusa</taxon>
    </lineage>
</organism>
<dbReference type="AlphaFoldDB" id="A0A1W1YVZ3"/>
<dbReference type="RefSeq" id="WP_084574136.1">
    <property type="nucleotide sequence ID" value="NZ_CP155572.1"/>
</dbReference>
<evidence type="ECO:0000259" key="1">
    <source>
        <dbReference type="Pfam" id="PF13847"/>
    </source>
</evidence>
<reference evidence="2 3" key="1">
    <citation type="submission" date="2017-04" db="EMBL/GenBank/DDBJ databases">
        <authorList>
            <person name="Afonso C.L."/>
            <person name="Miller P.J."/>
            <person name="Scott M.A."/>
            <person name="Spackman E."/>
            <person name="Goraichik I."/>
            <person name="Dimitrov K.M."/>
            <person name="Suarez D.L."/>
            <person name="Swayne D.E."/>
        </authorList>
    </citation>
    <scope>NUCLEOTIDE SEQUENCE [LARGE SCALE GENOMIC DNA]</scope>
    <source>
        <strain evidence="2 3">DSM 5090</strain>
    </source>
</reference>
<proteinExistence type="predicted"/>
<dbReference type="InterPro" id="IPR025714">
    <property type="entry name" value="Methyltranfer_dom"/>
</dbReference>
<dbReference type="STRING" id="112901.SAMN04488500_102233"/>
<keyword evidence="2" id="KW-0808">Transferase</keyword>
<dbReference type="PANTHER" id="PTHR43861">
    <property type="entry name" value="TRANS-ACONITATE 2-METHYLTRANSFERASE-RELATED"/>
    <property type="match status" value="1"/>
</dbReference>
<dbReference type="Proteomes" id="UP000192738">
    <property type="component" value="Unassembled WGS sequence"/>
</dbReference>
<evidence type="ECO:0000313" key="3">
    <source>
        <dbReference type="Proteomes" id="UP000192738"/>
    </source>
</evidence>
<protein>
    <submittedName>
        <fullName evidence="2">Methyltransferase domain-containing protein</fullName>
    </submittedName>
</protein>
<dbReference type="GO" id="GO:0008168">
    <property type="term" value="F:methyltransferase activity"/>
    <property type="evidence" value="ECO:0007669"/>
    <property type="project" value="UniProtKB-KW"/>
</dbReference>
<dbReference type="Pfam" id="PF13847">
    <property type="entry name" value="Methyltransf_31"/>
    <property type="match status" value="1"/>
</dbReference>
<dbReference type="InterPro" id="IPR029063">
    <property type="entry name" value="SAM-dependent_MTases_sf"/>
</dbReference>
<dbReference type="Gene3D" id="3.40.50.150">
    <property type="entry name" value="Vaccinia Virus protein VP39"/>
    <property type="match status" value="1"/>
</dbReference>
<dbReference type="EMBL" id="FWXI01000002">
    <property type="protein sequence ID" value="SMC40296.1"/>
    <property type="molecule type" value="Genomic_DNA"/>
</dbReference>
<gene>
    <name evidence="2" type="ORF">SAMN04488500_102233</name>
</gene>
<keyword evidence="3" id="KW-1185">Reference proteome</keyword>
<keyword evidence="2" id="KW-0489">Methyltransferase</keyword>
<dbReference type="OrthoDB" id="7365827at2"/>
<dbReference type="SUPFAM" id="SSF53335">
    <property type="entry name" value="S-adenosyl-L-methionine-dependent methyltransferases"/>
    <property type="match status" value="1"/>
</dbReference>
<sequence>MSKKEEILHYWNEQAIQYKESPLATTPDIIAFEMEINVILKELKDGQTVLNIGCGNGVKDIEYCRHRNIDLKGIDFSQEMIEIAKSQSKITNELKGRLQFEHGDVLKLKEPHTYDVVVTNRCLINLENDEQHIKAISNIYDTLVKNGVFLMLECTQQGLININNVRKEFGLEEIKERWHNKYLDEDKILNYVKTKFTSVKVNNFNSTYFLISRTLNALMAKQSGEINYTSDINQYASKLPPLGEFAPLKLFILQK</sequence>